<evidence type="ECO:0000313" key="2">
    <source>
        <dbReference type="Proteomes" id="UP001622950"/>
    </source>
</evidence>
<reference evidence="1" key="1">
    <citation type="submission" date="2024-11" db="EMBL/GenBank/DDBJ databases">
        <authorList>
            <person name="Lucas J.A."/>
        </authorList>
    </citation>
    <scope>NUCLEOTIDE SEQUENCE</scope>
    <source>
        <strain evidence="1">Z 8.8</strain>
    </source>
</reference>
<dbReference type="Proteomes" id="UP001622950">
    <property type="component" value="Unassembled WGS sequence"/>
</dbReference>
<evidence type="ECO:0000313" key="1">
    <source>
        <dbReference type="EMBL" id="MFK9079072.1"/>
    </source>
</evidence>
<name>A0ACC7MN83_9PSED</name>
<dbReference type="EMBL" id="JBJHQE010000001">
    <property type="protein sequence ID" value="MFK9079072.1"/>
    <property type="molecule type" value="Genomic_DNA"/>
</dbReference>
<gene>
    <name evidence="1" type="ORF">ACJEBM_00055</name>
</gene>
<keyword evidence="2" id="KW-1185">Reference proteome</keyword>
<comment type="caution">
    <text evidence="1">The sequence shown here is derived from an EMBL/GenBank/DDBJ whole genome shotgun (WGS) entry which is preliminary data.</text>
</comment>
<organism evidence="1 2">
    <name type="scientific">Pseudomonas neuropathica</name>
    <dbReference type="NCBI Taxonomy" id="2730425"/>
    <lineage>
        <taxon>Bacteria</taxon>
        <taxon>Pseudomonadati</taxon>
        <taxon>Pseudomonadota</taxon>
        <taxon>Gammaproteobacteria</taxon>
        <taxon>Pseudomonadales</taxon>
        <taxon>Pseudomonadaceae</taxon>
        <taxon>Pseudomonas</taxon>
    </lineage>
</organism>
<accession>A0ACC7MN83</accession>
<protein>
    <submittedName>
        <fullName evidence="1">Uncharacterized protein</fullName>
    </submittedName>
</protein>
<sequence length="61" mass="6521">MLAMDVNDNARFLAKCGVLQSIASKLAPTTIWVFQAQSAAALLAQQQFKLKEASQVAARVG</sequence>
<proteinExistence type="predicted"/>